<dbReference type="EMBL" id="JAZGUE010000002">
    <property type="protein sequence ID" value="KAL2269538.1"/>
    <property type="molecule type" value="Genomic_DNA"/>
</dbReference>
<accession>A0ABR4DGQ5</accession>
<dbReference type="Gene3D" id="3.40.50.300">
    <property type="entry name" value="P-loop containing nucleotide triphosphate hydrolases"/>
    <property type="match status" value="1"/>
</dbReference>
<gene>
    <name evidence="2" type="ORF">VTJ83DRAFT_1722</name>
</gene>
<dbReference type="Pfam" id="PF14617">
    <property type="entry name" value="CMS1"/>
    <property type="match status" value="1"/>
</dbReference>
<evidence type="ECO:0000313" key="3">
    <source>
        <dbReference type="Proteomes" id="UP001600064"/>
    </source>
</evidence>
<dbReference type="InterPro" id="IPR032704">
    <property type="entry name" value="Cms1"/>
</dbReference>
<dbReference type="RefSeq" id="XP_070868262.1">
    <property type="nucleotide sequence ID" value="XM_071007913.1"/>
</dbReference>
<evidence type="ECO:0000313" key="2">
    <source>
        <dbReference type="EMBL" id="KAL2269538.1"/>
    </source>
</evidence>
<organism evidence="2 3">
    <name type="scientific">Remersonia thermophila</name>
    <dbReference type="NCBI Taxonomy" id="72144"/>
    <lineage>
        <taxon>Eukaryota</taxon>
        <taxon>Fungi</taxon>
        <taxon>Dikarya</taxon>
        <taxon>Ascomycota</taxon>
        <taxon>Pezizomycotina</taxon>
        <taxon>Sordariomycetes</taxon>
        <taxon>Sordariomycetidae</taxon>
        <taxon>Sordariales</taxon>
        <taxon>Sordariales incertae sedis</taxon>
        <taxon>Remersonia</taxon>
    </lineage>
</organism>
<dbReference type="Proteomes" id="UP001600064">
    <property type="component" value="Unassembled WGS sequence"/>
</dbReference>
<dbReference type="PANTHER" id="PTHR24030">
    <property type="entry name" value="PROTEIN CMSS1"/>
    <property type="match status" value="1"/>
</dbReference>
<dbReference type="InterPro" id="IPR027417">
    <property type="entry name" value="P-loop_NTPase"/>
</dbReference>
<evidence type="ECO:0000256" key="1">
    <source>
        <dbReference type="SAM" id="MobiDB-lite"/>
    </source>
</evidence>
<protein>
    <recommendedName>
        <fullName evidence="4">Protein CMS1</fullName>
    </recommendedName>
</protein>
<comment type="caution">
    <text evidence="2">The sequence shown here is derived from an EMBL/GenBank/DDBJ whole genome shotgun (WGS) entry which is preliminary data.</text>
</comment>
<name>A0ABR4DGQ5_9PEZI</name>
<dbReference type="GeneID" id="98122557"/>
<keyword evidence="3" id="KW-1185">Reference proteome</keyword>
<sequence>MATQEPTRKRKLQDDNTNTNDAAARKKQKRKEQKKKLKQKRAEDEADLDLEAGLNRAFERMDGQLLADHLAQKTTRFGTDLSSVELADLYISANGIKDTTSFDKPRSLENLPAFLEAFSRPSEKLDEAPSKNGSPHTLIVAAAGLRAADLVRAVRKFQKKGSPVAKLFAKHFKLEEQVSFLQKTRTGIAVGTPQRLIDLIENDALSLENLKRVVVDASHIDQKKRGIADMRETMMPLAKLLCMRDLNERYEDGDETRHVDLLFY</sequence>
<proteinExistence type="predicted"/>
<evidence type="ECO:0008006" key="4">
    <source>
        <dbReference type="Google" id="ProtNLM"/>
    </source>
</evidence>
<dbReference type="SUPFAM" id="SSF52540">
    <property type="entry name" value="P-loop containing nucleoside triphosphate hydrolases"/>
    <property type="match status" value="1"/>
</dbReference>
<reference evidence="2 3" key="1">
    <citation type="journal article" date="2024" name="Commun. Biol.">
        <title>Comparative genomic analysis of thermophilic fungi reveals convergent evolutionary adaptations and gene losses.</title>
        <authorList>
            <person name="Steindorff A.S."/>
            <person name="Aguilar-Pontes M.V."/>
            <person name="Robinson A.J."/>
            <person name="Andreopoulos B."/>
            <person name="LaButti K."/>
            <person name="Kuo A."/>
            <person name="Mondo S."/>
            <person name="Riley R."/>
            <person name="Otillar R."/>
            <person name="Haridas S."/>
            <person name="Lipzen A."/>
            <person name="Grimwood J."/>
            <person name="Schmutz J."/>
            <person name="Clum A."/>
            <person name="Reid I.D."/>
            <person name="Moisan M.C."/>
            <person name="Butler G."/>
            <person name="Nguyen T.T.M."/>
            <person name="Dewar K."/>
            <person name="Conant G."/>
            <person name="Drula E."/>
            <person name="Henrissat B."/>
            <person name="Hansel C."/>
            <person name="Singer S."/>
            <person name="Hutchinson M.I."/>
            <person name="de Vries R.P."/>
            <person name="Natvig D.O."/>
            <person name="Powell A.J."/>
            <person name="Tsang A."/>
            <person name="Grigoriev I.V."/>
        </authorList>
    </citation>
    <scope>NUCLEOTIDE SEQUENCE [LARGE SCALE GENOMIC DNA]</scope>
    <source>
        <strain evidence="2 3">ATCC 22073</strain>
    </source>
</reference>
<dbReference type="PANTHER" id="PTHR24030:SF0">
    <property type="entry name" value="PROTEIN CMSS1"/>
    <property type="match status" value="1"/>
</dbReference>
<feature type="region of interest" description="Disordered" evidence="1">
    <location>
        <begin position="1"/>
        <end position="48"/>
    </location>
</feature>
<feature type="compositionally biased region" description="Basic residues" evidence="1">
    <location>
        <begin position="25"/>
        <end position="39"/>
    </location>
</feature>